<organism evidence="6 7">
    <name type="scientific">Aureococcus anophagefferens</name>
    <name type="common">Harmful bloom alga</name>
    <dbReference type="NCBI Taxonomy" id="44056"/>
    <lineage>
        <taxon>Eukaryota</taxon>
        <taxon>Sar</taxon>
        <taxon>Stramenopiles</taxon>
        <taxon>Ochrophyta</taxon>
        <taxon>Pelagophyceae</taxon>
        <taxon>Pelagomonadales</taxon>
        <taxon>Pelagomonadaceae</taxon>
        <taxon>Aureococcus</taxon>
    </lineage>
</organism>
<dbReference type="Pfam" id="PF00225">
    <property type="entry name" value="Kinesin"/>
    <property type="match status" value="1"/>
</dbReference>
<keyword evidence="1" id="KW-0175">Coiled coil</keyword>
<feature type="region of interest" description="Disordered" evidence="4">
    <location>
        <begin position="472"/>
        <end position="494"/>
    </location>
</feature>
<reference evidence="6 7" key="1">
    <citation type="submission" date="2024-03" db="EMBL/GenBank/DDBJ databases">
        <title>Aureococcus anophagefferens CCMP1851 and Kratosvirus quantuckense: Draft genome of a second virus-susceptible host strain in the model system.</title>
        <authorList>
            <person name="Chase E."/>
            <person name="Truchon A.R."/>
            <person name="Schepens W."/>
            <person name="Wilhelm S.W."/>
        </authorList>
    </citation>
    <scope>NUCLEOTIDE SEQUENCE [LARGE SCALE GENOMIC DNA]</scope>
    <source>
        <strain evidence="6 7">CCMP1851</strain>
    </source>
</reference>
<name>A0ABR1GAU2_AURAN</name>
<dbReference type="InterPro" id="IPR027640">
    <property type="entry name" value="Kinesin-like_fam"/>
</dbReference>
<dbReference type="InterPro" id="IPR027417">
    <property type="entry name" value="P-loop_NTPase"/>
</dbReference>
<dbReference type="PROSITE" id="PS50067">
    <property type="entry name" value="KINESIN_MOTOR_2"/>
    <property type="match status" value="1"/>
</dbReference>
<feature type="region of interest" description="Disordered" evidence="4">
    <location>
        <begin position="127"/>
        <end position="161"/>
    </location>
</feature>
<protein>
    <recommendedName>
        <fullName evidence="5">Kinesin motor domain-containing protein</fullName>
    </recommendedName>
</protein>
<dbReference type="InterPro" id="IPR001752">
    <property type="entry name" value="Kinesin_motor_dom"/>
</dbReference>
<dbReference type="InterPro" id="IPR036961">
    <property type="entry name" value="Kinesin_motor_dom_sf"/>
</dbReference>
<evidence type="ECO:0000256" key="1">
    <source>
        <dbReference type="ARBA" id="ARBA00023054"/>
    </source>
</evidence>
<evidence type="ECO:0000313" key="6">
    <source>
        <dbReference type="EMBL" id="KAK7250147.1"/>
    </source>
</evidence>
<dbReference type="SMART" id="SM00129">
    <property type="entry name" value="KISc"/>
    <property type="match status" value="1"/>
</dbReference>
<dbReference type="PANTHER" id="PTHR47968:SF75">
    <property type="entry name" value="CENTROMERE-ASSOCIATED PROTEIN E"/>
    <property type="match status" value="1"/>
</dbReference>
<feature type="domain" description="Kinesin motor" evidence="5">
    <location>
        <begin position="515"/>
        <end position="605"/>
    </location>
</feature>
<dbReference type="Proteomes" id="UP001363151">
    <property type="component" value="Unassembled WGS sequence"/>
</dbReference>
<proteinExistence type="inferred from homology"/>
<comment type="similarity">
    <text evidence="3">Belongs to the TRAFAC class myosin-kinesin ATPase superfamily. Kinesin family.</text>
</comment>
<evidence type="ECO:0000313" key="7">
    <source>
        <dbReference type="Proteomes" id="UP001363151"/>
    </source>
</evidence>
<feature type="compositionally biased region" description="Low complexity" evidence="4">
    <location>
        <begin position="476"/>
        <end position="494"/>
    </location>
</feature>
<dbReference type="SUPFAM" id="SSF52540">
    <property type="entry name" value="P-loop containing nucleoside triphosphate hydrolases"/>
    <property type="match status" value="1"/>
</dbReference>
<evidence type="ECO:0000256" key="2">
    <source>
        <dbReference type="ARBA" id="ARBA00023175"/>
    </source>
</evidence>
<dbReference type="Gene3D" id="3.40.850.10">
    <property type="entry name" value="Kinesin motor domain"/>
    <property type="match status" value="1"/>
</dbReference>
<feature type="compositionally biased region" description="Basic residues" evidence="4">
    <location>
        <begin position="142"/>
        <end position="155"/>
    </location>
</feature>
<evidence type="ECO:0000256" key="3">
    <source>
        <dbReference type="PROSITE-ProRule" id="PRU00283"/>
    </source>
</evidence>
<dbReference type="PANTHER" id="PTHR47968">
    <property type="entry name" value="CENTROMERE PROTEIN E"/>
    <property type="match status" value="1"/>
</dbReference>
<sequence>MSEAMFAAATAALQQAVALSREERDGALATAAQEVRARETAVRVQGELEAMVAQATAQREACAAEASAAADRGARVGAAGGGAAARAGAACEASLVAVGAERDAWASRAAELEASLQYVEAARARPLRRARQPPAPGVRGGAGRRRGAERARRRGAPGTAARPLVVRGRDRGRARLRALAAAVAGDALVAGLGAVAAERARRRAAPWTTPRARAAAEAALETLRRDCVAEASRQLAADAARSEARGDADAARARADAARAEDAALSARACRRRARFARWRARAAAAEARVAEASDAALGAFTAASADDRRRVVEAWAEDRAATTTRFLERLEALDRELALERAAAEVAAFALSDALEDLAPVAAILEIEGEDRGSRSASLRARRRLRDALPPLPDAPRGAGDAARAGQAVLRGPAVAAEAVARGAATGAAAPLRGGDLAGVCDDVEARAEEDDGGDGAVKVWVRVRPVKAGDDARTSSTRTGARARRATATAATATTPPAPYLAARGERRVDAAYLEIYQDQLRDLLGDDDDAAALKLREHPKRGVYVEGLTRWALESPRELLDLLEVGAARRTVAATRMNRDSSRSHAALFLTFDDGRGARRRS</sequence>
<evidence type="ECO:0000256" key="4">
    <source>
        <dbReference type="SAM" id="MobiDB-lite"/>
    </source>
</evidence>
<comment type="caution">
    <text evidence="6">The sequence shown here is derived from an EMBL/GenBank/DDBJ whole genome shotgun (WGS) entry which is preliminary data.</text>
</comment>
<evidence type="ECO:0000259" key="5">
    <source>
        <dbReference type="PROSITE" id="PS50067"/>
    </source>
</evidence>
<comment type="caution">
    <text evidence="3">Lacks conserved residue(s) required for the propagation of feature annotation.</text>
</comment>
<accession>A0ABR1GAU2</accession>
<keyword evidence="2" id="KW-0505">Motor protein</keyword>
<dbReference type="EMBL" id="JBBJCI010000038">
    <property type="protein sequence ID" value="KAK7250147.1"/>
    <property type="molecule type" value="Genomic_DNA"/>
</dbReference>
<keyword evidence="7" id="KW-1185">Reference proteome</keyword>
<gene>
    <name evidence="6" type="ORF">SO694_00006457</name>
</gene>